<accession>A0A8H6JPG1</accession>
<organism evidence="2 3">
    <name type="scientific">Colletotrichum musicola</name>
    <dbReference type="NCBI Taxonomy" id="2175873"/>
    <lineage>
        <taxon>Eukaryota</taxon>
        <taxon>Fungi</taxon>
        <taxon>Dikarya</taxon>
        <taxon>Ascomycota</taxon>
        <taxon>Pezizomycotina</taxon>
        <taxon>Sordariomycetes</taxon>
        <taxon>Hypocreomycetidae</taxon>
        <taxon>Glomerellales</taxon>
        <taxon>Glomerellaceae</taxon>
        <taxon>Colletotrichum</taxon>
        <taxon>Colletotrichum orchidearum species complex</taxon>
    </lineage>
</organism>
<sequence length="88" mass="9936">MGERNHDPVVRGQARASSDEAVESPAVPRLDLEVFCSLRDRQEGRWLVPPIGYIRSCGRVTEARSSRETCETELRALDLPGEDQQRLD</sequence>
<keyword evidence="3" id="KW-1185">Reference proteome</keyword>
<reference evidence="2" key="1">
    <citation type="journal article" date="2020" name="Phytopathology">
        <title>Genome Sequence Resources of Colletotrichum truncatum, C. plurivorum, C. musicola, and C. sojae: Four Species Pathogenic to Soybean (Glycine max).</title>
        <authorList>
            <person name="Rogerio F."/>
            <person name="Boufleur T.R."/>
            <person name="Ciampi-Guillardi M."/>
            <person name="Sukno S.A."/>
            <person name="Thon M.R."/>
            <person name="Massola Junior N.S."/>
            <person name="Baroncelli R."/>
        </authorList>
    </citation>
    <scope>NUCLEOTIDE SEQUENCE</scope>
    <source>
        <strain evidence="2">LFN0074</strain>
    </source>
</reference>
<protein>
    <submittedName>
        <fullName evidence="2">Uncharacterized protein</fullName>
    </submittedName>
</protein>
<evidence type="ECO:0000313" key="2">
    <source>
        <dbReference type="EMBL" id="KAF6816293.1"/>
    </source>
</evidence>
<name>A0A8H6JPG1_9PEZI</name>
<gene>
    <name evidence="2" type="ORF">CMUS01_12296</name>
</gene>
<proteinExistence type="predicted"/>
<dbReference type="EMBL" id="WIGM01000679">
    <property type="protein sequence ID" value="KAF6816293.1"/>
    <property type="molecule type" value="Genomic_DNA"/>
</dbReference>
<dbReference type="Proteomes" id="UP000639643">
    <property type="component" value="Unassembled WGS sequence"/>
</dbReference>
<comment type="caution">
    <text evidence="2">The sequence shown here is derived from an EMBL/GenBank/DDBJ whole genome shotgun (WGS) entry which is preliminary data.</text>
</comment>
<evidence type="ECO:0000313" key="3">
    <source>
        <dbReference type="Proteomes" id="UP000639643"/>
    </source>
</evidence>
<dbReference type="AlphaFoldDB" id="A0A8H6JPG1"/>
<feature type="region of interest" description="Disordered" evidence="1">
    <location>
        <begin position="1"/>
        <end position="23"/>
    </location>
</feature>
<evidence type="ECO:0000256" key="1">
    <source>
        <dbReference type="SAM" id="MobiDB-lite"/>
    </source>
</evidence>